<organism evidence="1 2">
    <name type="scientific">Periplaneta americana</name>
    <name type="common">American cockroach</name>
    <name type="synonym">Blatta americana</name>
    <dbReference type="NCBI Taxonomy" id="6978"/>
    <lineage>
        <taxon>Eukaryota</taxon>
        <taxon>Metazoa</taxon>
        <taxon>Ecdysozoa</taxon>
        <taxon>Arthropoda</taxon>
        <taxon>Hexapoda</taxon>
        <taxon>Insecta</taxon>
        <taxon>Pterygota</taxon>
        <taxon>Neoptera</taxon>
        <taxon>Polyneoptera</taxon>
        <taxon>Dictyoptera</taxon>
        <taxon>Blattodea</taxon>
        <taxon>Blattoidea</taxon>
        <taxon>Blattidae</taxon>
        <taxon>Blattinae</taxon>
        <taxon>Periplaneta</taxon>
    </lineage>
</organism>
<proteinExistence type="predicted"/>
<dbReference type="Proteomes" id="UP001148838">
    <property type="component" value="Unassembled WGS sequence"/>
</dbReference>
<comment type="caution">
    <text evidence="1">The sequence shown here is derived from an EMBL/GenBank/DDBJ whole genome shotgun (WGS) entry which is preliminary data.</text>
</comment>
<accession>A0ABQ8SDP0</accession>
<reference evidence="1 2" key="1">
    <citation type="journal article" date="2022" name="Allergy">
        <title>Genome assembly and annotation of Periplaneta americana reveal a comprehensive cockroach allergen profile.</title>
        <authorList>
            <person name="Wang L."/>
            <person name="Xiong Q."/>
            <person name="Saelim N."/>
            <person name="Wang L."/>
            <person name="Nong W."/>
            <person name="Wan A.T."/>
            <person name="Shi M."/>
            <person name="Liu X."/>
            <person name="Cao Q."/>
            <person name="Hui J.H.L."/>
            <person name="Sookrung N."/>
            <person name="Leung T.F."/>
            <person name="Tungtrongchitr A."/>
            <person name="Tsui S.K.W."/>
        </authorList>
    </citation>
    <scope>NUCLEOTIDE SEQUENCE [LARGE SCALE GENOMIC DNA]</scope>
    <source>
        <strain evidence="1">PWHHKU_190912</strain>
    </source>
</reference>
<gene>
    <name evidence="1" type="ORF">ANN_20357</name>
</gene>
<sequence>MSPVSSTESYPAFSHIGLRKIPEKTPTRPVLSNIIFISRSVCKSSQLTSTLIKNTLYLEWRESAEITERSVLQRCDDTTVSDSITQPHIEGYIKVNDIRASKKINTFASAHISQFRYFDSRLDDESFSTK</sequence>
<evidence type="ECO:0000313" key="1">
    <source>
        <dbReference type="EMBL" id="KAJ4431752.1"/>
    </source>
</evidence>
<evidence type="ECO:0000313" key="2">
    <source>
        <dbReference type="Proteomes" id="UP001148838"/>
    </source>
</evidence>
<protein>
    <submittedName>
        <fullName evidence="1">Uncharacterized protein</fullName>
    </submittedName>
</protein>
<keyword evidence="2" id="KW-1185">Reference proteome</keyword>
<dbReference type="EMBL" id="JAJSOF020000031">
    <property type="protein sequence ID" value="KAJ4431752.1"/>
    <property type="molecule type" value="Genomic_DNA"/>
</dbReference>
<name>A0ABQ8SDP0_PERAM</name>